<keyword evidence="4" id="KW-0949">S-adenosyl-L-methionine</keyword>
<accession>A0ABT6M4K8</accession>
<dbReference type="EMBL" id="JARXVH010000050">
    <property type="protein sequence ID" value="MDH6222926.1"/>
    <property type="molecule type" value="Genomic_DNA"/>
</dbReference>
<reference evidence="6 7" key="1">
    <citation type="submission" date="2023-04" db="EMBL/GenBank/DDBJ databases">
        <title>Forest soil microbial communities from Buena Vista Peninsula, Colon Province, Panama.</title>
        <authorList>
            <person name="Bouskill N."/>
        </authorList>
    </citation>
    <scope>NUCLEOTIDE SEQUENCE [LARGE SCALE GENOMIC DNA]</scope>
    <source>
        <strain evidence="6 7">GGS1</strain>
    </source>
</reference>
<dbReference type="Pfam" id="PF02353">
    <property type="entry name" value="CMAS"/>
    <property type="match status" value="1"/>
</dbReference>
<dbReference type="GO" id="GO:0032259">
    <property type="term" value="P:methylation"/>
    <property type="evidence" value="ECO:0007669"/>
    <property type="project" value="UniProtKB-KW"/>
</dbReference>
<dbReference type="CDD" id="cd02440">
    <property type="entry name" value="AdoMet_MTases"/>
    <property type="match status" value="1"/>
</dbReference>
<keyword evidence="5" id="KW-0443">Lipid metabolism</keyword>
<evidence type="ECO:0000313" key="7">
    <source>
        <dbReference type="Proteomes" id="UP001160499"/>
    </source>
</evidence>
<evidence type="ECO:0000256" key="5">
    <source>
        <dbReference type="ARBA" id="ARBA00023098"/>
    </source>
</evidence>
<evidence type="ECO:0000256" key="4">
    <source>
        <dbReference type="ARBA" id="ARBA00022691"/>
    </source>
</evidence>
<dbReference type="EC" id="2.1.1.79" evidence="6"/>
<dbReference type="InterPro" id="IPR050723">
    <property type="entry name" value="CFA/CMAS"/>
</dbReference>
<keyword evidence="7" id="KW-1185">Reference proteome</keyword>
<keyword evidence="3 6" id="KW-0808">Transferase</keyword>
<dbReference type="Gene3D" id="3.40.50.150">
    <property type="entry name" value="Vaccinia Virus protein VP39"/>
    <property type="match status" value="1"/>
</dbReference>
<dbReference type="PANTHER" id="PTHR43667">
    <property type="entry name" value="CYCLOPROPANE-FATTY-ACYL-PHOSPHOLIPID SYNTHASE"/>
    <property type="match status" value="1"/>
</dbReference>
<dbReference type="RefSeq" id="WP_280883497.1">
    <property type="nucleotide sequence ID" value="NZ_JARXVH010000050.1"/>
</dbReference>
<comment type="similarity">
    <text evidence="1">Belongs to the CFA/CMAS family.</text>
</comment>
<dbReference type="Proteomes" id="UP001160499">
    <property type="component" value="Unassembled WGS sequence"/>
</dbReference>
<dbReference type="GO" id="GO:0008825">
    <property type="term" value="F:cyclopropane-fatty-acyl-phospholipid synthase activity"/>
    <property type="evidence" value="ECO:0007669"/>
    <property type="project" value="UniProtKB-EC"/>
</dbReference>
<dbReference type="PANTHER" id="PTHR43667:SF1">
    <property type="entry name" value="CYCLOPROPANE-FATTY-ACYL-PHOSPHOLIPID SYNTHASE"/>
    <property type="match status" value="1"/>
</dbReference>
<sequence>MTTHATEDTRPAVVHTARDGNLALAPGEARRATNEHYELPPEVFRAFLDERIKYSSAPYRTPNATLEEAQTAKLHFVAERLGLRGGECLLDIGCGWGSLTLFMVQEYDCEVTGVTPSAPQAQYIRDKAAQLGVAGRVDIRIGSYTDLAIGGPYDAATMLGSIIHMPDRVAVLRKVYDSLHRQGRLYLSESCFRSDAVYQEFAARPGTRHVTETIFGFADMVPFSHIIQSTESAGFSLAGLDDLTAHYHRTIEEWERRAEANSDRVEAAAPGMAEPLIQYLRVANAGWGYTSKHFALTATKSRLGPKAVG</sequence>
<gene>
    <name evidence="6" type="ORF">M2283_010278</name>
</gene>
<evidence type="ECO:0000313" key="6">
    <source>
        <dbReference type="EMBL" id="MDH6222926.1"/>
    </source>
</evidence>
<evidence type="ECO:0000256" key="3">
    <source>
        <dbReference type="ARBA" id="ARBA00022679"/>
    </source>
</evidence>
<dbReference type="SUPFAM" id="SSF53335">
    <property type="entry name" value="S-adenosyl-L-methionine-dependent methyltransferases"/>
    <property type="match status" value="1"/>
</dbReference>
<evidence type="ECO:0000256" key="1">
    <source>
        <dbReference type="ARBA" id="ARBA00010815"/>
    </source>
</evidence>
<evidence type="ECO:0000256" key="2">
    <source>
        <dbReference type="ARBA" id="ARBA00022603"/>
    </source>
</evidence>
<protein>
    <submittedName>
        <fullName evidence="6">Cyclopropane-fatty-acyl-phospholipid synthase</fullName>
        <ecNumber evidence="6">2.1.1.79</ecNumber>
    </submittedName>
</protein>
<proteinExistence type="inferred from homology"/>
<dbReference type="InterPro" id="IPR029063">
    <property type="entry name" value="SAM-dependent_MTases_sf"/>
</dbReference>
<name>A0ABT6M4K8_9ACTN</name>
<keyword evidence="2 6" id="KW-0489">Methyltransferase</keyword>
<organism evidence="6 7">
    <name type="scientific">Streptomyces pseudovenezuelae</name>
    <dbReference type="NCBI Taxonomy" id="67350"/>
    <lineage>
        <taxon>Bacteria</taxon>
        <taxon>Bacillati</taxon>
        <taxon>Actinomycetota</taxon>
        <taxon>Actinomycetes</taxon>
        <taxon>Kitasatosporales</taxon>
        <taxon>Streptomycetaceae</taxon>
        <taxon>Streptomyces</taxon>
        <taxon>Streptomyces aurantiacus group</taxon>
    </lineage>
</organism>
<comment type="caution">
    <text evidence="6">The sequence shown here is derived from an EMBL/GenBank/DDBJ whole genome shotgun (WGS) entry which is preliminary data.</text>
</comment>